<comment type="caution">
    <text evidence="2">The sequence shown here is derived from an EMBL/GenBank/DDBJ whole genome shotgun (WGS) entry which is preliminary data.</text>
</comment>
<dbReference type="EMBL" id="JAGTJJ010000008">
    <property type="protein sequence ID" value="MDC3982472.1"/>
    <property type="molecule type" value="Genomic_DNA"/>
</dbReference>
<dbReference type="InterPro" id="IPR000253">
    <property type="entry name" value="FHA_dom"/>
</dbReference>
<dbReference type="PROSITE" id="PS50006">
    <property type="entry name" value="FHA_DOMAIN"/>
    <property type="match status" value="1"/>
</dbReference>
<dbReference type="SMART" id="SM00240">
    <property type="entry name" value="FHA"/>
    <property type="match status" value="1"/>
</dbReference>
<dbReference type="AlphaFoldDB" id="A0A9X3X2K2"/>
<dbReference type="CDD" id="cd00060">
    <property type="entry name" value="FHA"/>
    <property type="match status" value="1"/>
</dbReference>
<evidence type="ECO:0000313" key="3">
    <source>
        <dbReference type="Proteomes" id="UP001151081"/>
    </source>
</evidence>
<evidence type="ECO:0000313" key="2">
    <source>
        <dbReference type="EMBL" id="MDC3982472.1"/>
    </source>
</evidence>
<dbReference type="SUPFAM" id="SSF49879">
    <property type="entry name" value="SMAD/FHA domain"/>
    <property type="match status" value="1"/>
</dbReference>
<dbReference type="InterPro" id="IPR050923">
    <property type="entry name" value="Cell_Proc_Reg/RNA_Proc"/>
</dbReference>
<dbReference type="RefSeq" id="WP_272421517.1">
    <property type="nucleotide sequence ID" value="NZ_JAGTJJ010000008.1"/>
</dbReference>
<dbReference type="InterPro" id="IPR008984">
    <property type="entry name" value="SMAD_FHA_dom_sf"/>
</dbReference>
<name>A0A9X3X2K2_9BACT</name>
<gene>
    <name evidence="2" type="ORF">KEG57_18295</name>
</gene>
<keyword evidence="3" id="KW-1185">Reference proteome</keyword>
<dbReference type="PANTHER" id="PTHR23308">
    <property type="entry name" value="NUCLEAR INHIBITOR OF PROTEIN PHOSPHATASE-1"/>
    <property type="match status" value="1"/>
</dbReference>
<proteinExistence type="predicted"/>
<feature type="domain" description="FHA" evidence="1">
    <location>
        <begin position="25"/>
        <end position="74"/>
    </location>
</feature>
<reference evidence="2 3" key="1">
    <citation type="submission" date="2021-04" db="EMBL/GenBank/DDBJ databases">
        <title>Genome analysis of Polyangium sp.</title>
        <authorList>
            <person name="Li Y."/>
            <person name="Wang J."/>
        </authorList>
    </citation>
    <scope>NUCLEOTIDE SEQUENCE [LARGE SCALE GENOMIC DNA]</scope>
    <source>
        <strain evidence="2 3">SDU14</strain>
    </source>
</reference>
<dbReference type="Proteomes" id="UP001151081">
    <property type="component" value="Unassembled WGS sequence"/>
</dbReference>
<dbReference type="Pfam" id="PF00498">
    <property type="entry name" value="FHA"/>
    <property type="match status" value="1"/>
</dbReference>
<accession>A0A9X3X2K2</accession>
<sequence length="312" mass="34120">MASSRQMGVLKHASSGRTVVLAADSIVGRGPRCTLHLADPAASHNHASISWNGSRWEARDLGSTNGTFVDGEALRPKEREILSQGNVLRFGADAEQWELVDGRGPVVLARSTSTADVRAAEDGQLVLPDAANVVLSIVEDSEGHWFVETIEGSRRPARDAEQITVAGETWELLVPPTSPVAGTYKARTSLTLNTLSLRFHVSRNQEHVSVDIVHGDEVMSLGERTVFDALLQLARERLKDAAAGALPDEEQGWYDLEALTRDLHVDEKVLNTTICRVRKAFGKVGVERPAGIVERRRRELRIGTSRVEVLES</sequence>
<evidence type="ECO:0000259" key="1">
    <source>
        <dbReference type="PROSITE" id="PS50006"/>
    </source>
</evidence>
<dbReference type="Gene3D" id="2.60.200.20">
    <property type="match status" value="1"/>
</dbReference>
<organism evidence="2 3">
    <name type="scientific">Polyangium jinanense</name>
    <dbReference type="NCBI Taxonomy" id="2829994"/>
    <lineage>
        <taxon>Bacteria</taxon>
        <taxon>Pseudomonadati</taxon>
        <taxon>Myxococcota</taxon>
        <taxon>Polyangia</taxon>
        <taxon>Polyangiales</taxon>
        <taxon>Polyangiaceae</taxon>
        <taxon>Polyangium</taxon>
    </lineage>
</organism>
<protein>
    <submittedName>
        <fullName evidence="2">FHA domain-containing protein</fullName>
    </submittedName>
</protein>